<accession>A0ABW2NY95</accession>
<keyword evidence="2" id="KW-1185">Reference proteome</keyword>
<organism evidence="1 2">
    <name type="scientific">Sphaerisporangium rhizosphaerae</name>
    <dbReference type="NCBI Taxonomy" id="2269375"/>
    <lineage>
        <taxon>Bacteria</taxon>
        <taxon>Bacillati</taxon>
        <taxon>Actinomycetota</taxon>
        <taxon>Actinomycetes</taxon>
        <taxon>Streptosporangiales</taxon>
        <taxon>Streptosporangiaceae</taxon>
        <taxon>Sphaerisporangium</taxon>
    </lineage>
</organism>
<dbReference type="EMBL" id="JBHTCG010000002">
    <property type="protein sequence ID" value="MFC7381329.1"/>
    <property type="molecule type" value="Genomic_DNA"/>
</dbReference>
<evidence type="ECO:0000313" key="1">
    <source>
        <dbReference type="EMBL" id="MFC7381329.1"/>
    </source>
</evidence>
<evidence type="ECO:0000313" key="2">
    <source>
        <dbReference type="Proteomes" id="UP001596496"/>
    </source>
</evidence>
<sequence length="65" mass="7071">MSKWVGGEGYEVEPIRLDGHTLLRVRQHGVLIAYCRSVAEVASIVDLDELVELVILPQAAAGGRN</sequence>
<name>A0ABW2NY95_9ACTN</name>
<protein>
    <submittedName>
        <fullName evidence="1">Transposase</fullName>
    </submittedName>
</protein>
<comment type="caution">
    <text evidence="1">The sequence shown here is derived from an EMBL/GenBank/DDBJ whole genome shotgun (WGS) entry which is preliminary data.</text>
</comment>
<dbReference type="RefSeq" id="WP_354851071.1">
    <property type="nucleotide sequence ID" value="NZ_JBHTCG010000002.1"/>
</dbReference>
<proteinExistence type="predicted"/>
<gene>
    <name evidence="1" type="ORF">ACFQSB_03855</name>
</gene>
<dbReference type="Proteomes" id="UP001596496">
    <property type="component" value="Unassembled WGS sequence"/>
</dbReference>
<reference evidence="2" key="1">
    <citation type="journal article" date="2019" name="Int. J. Syst. Evol. Microbiol.">
        <title>The Global Catalogue of Microorganisms (GCM) 10K type strain sequencing project: providing services to taxonomists for standard genome sequencing and annotation.</title>
        <authorList>
            <consortium name="The Broad Institute Genomics Platform"/>
            <consortium name="The Broad Institute Genome Sequencing Center for Infectious Disease"/>
            <person name="Wu L."/>
            <person name="Ma J."/>
        </authorList>
    </citation>
    <scope>NUCLEOTIDE SEQUENCE [LARGE SCALE GENOMIC DNA]</scope>
    <source>
        <strain evidence="2">CECT 7649</strain>
    </source>
</reference>